<protein>
    <submittedName>
        <fullName evidence="1">Uncharacterized protein</fullName>
    </submittedName>
</protein>
<keyword evidence="2" id="KW-1185">Reference proteome</keyword>
<dbReference type="EMBL" id="JBHMFI010000023">
    <property type="protein sequence ID" value="MFB9075478.1"/>
    <property type="molecule type" value="Genomic_DNA"/>
</dbReference>
<comment type="caution">
    <text evidence="1">The sequence shown here is derived from an EMBL/GenBank/DDBJ whole genome shotgun (WGS) entry which is preliminary data.</text>
</comment>
<proteinExistence type="predicted"/>
<dbReference type="Proteomes" id="UP001589575">
    <property type="component" value="Unassembled WGS sequence"/>
</dbReference>
<accession>A0ABV5GAK5</accession>
<gene>
    <name evidence="1" type="ORF">ACFFX0_31670</name>
</gene>
<evidence type="ECO:0000313" key="2">
    <source>
        <dbReference type="Proteomes" id="UP001589575"/>
    </source>
</evidence>
<reference evidence="1 2" key="1">
    <citation type="submission" date="2024-09" db="EMBL/GenBank/DDBJ databases">
        <authorList>
            <person name="Sun Q."/>
            <person name="Mori K."/>
        </authorList>
    </citation>
    <scope>NUCLEOTIDE SEQUENCE [LARGE SCALE GENOMIC DNA]</scope>
    <source>
        <strain evidence="1 2">CCM 7609</strain>
    </source>
</reference>
<evidence type="ECO:0000313" key="1">
    <source>
        <dbReference type="EMBL" id="MFB9075478.1"/>
    </source>
</evidence>
<sequence>MVSTLLSASTRWPARTRGMPHIRHRRTESCTAWLPSRLQRQGQRTRGLRRPLDRNQIRHQRGCRRGSPDHPGRAIDPIDCQHLTVKIQSRLGRCTQLSGIAHQRLSGFLQ</sequence>
<name>A0ABV5GAK5_9MICC</name>
<organism evidence="1 2">
    <name type="scientific">Citricoccus parietis</name>
    <dbReference type="NCBI Taxonomy" id="592307"/>
    <lineage>
        <taxon>Bacteria</taxon>
        <taxon>Bacillati</taxon>
        <taxon>Actinomycetota</taxon>
        <taxon>Actinomycetes</taxon>
        <taxon>Micrococcales</taxon>
        <taxon>Micrococcaceae</taxon>
        <taxon>Citricoccus</taxon>
    </lineage>
</organism>